<keyword evidence="3" id="KW-1185">Reference proteome</keyword>
<evidence type="ECO:0000313" key="3">
    <source>
        <dbReference type="Proteomes" id="UP000319801"/>
    </source>
</evidence>
<evidence type="ECO:0000256" key="1">
    <source>
        <dbReference type="SAM" id="MobiDB-lite"/>
    </source>
</evidence>
<dbReference type="AlphaFoldDB" id="A0A556V5K0"/>
<feature type="region of interest" description="Disordered" evidence="1">
    <location>
        <begin position="1"/>
        <end position="20"/>
    </location>
</feature>
<feature type="compositionally biased region" description="Acidic residues" evidence="1">
    <location>
        <begin position="222"/>
        <end position="234"/>
    </location>
</feature>
<feature type="region of interest" description="Disordered" evidence="1">
    <location>
        <begin position="222"/>
        <end position="242"/>
    </location>
</feature>
<evidence type="ECO:0000313" key="2">
    <source>
        <dbReference type="EMBL" id="TSV68136.1"/>
    </source>
</evidence>
<sequence>MYCTSPNRATDTHSYTNTHRGPSACCSEAKWVPVVLRSPVCHASLVPAKWLQSGHRRQQIRLGLSQGYGLPGEKRSAVGADVIALPVKPHTRVCEEVINRRGRSHVYVSSSRAVDVSLGTKKSGFRAHPSKRTPECLYVHSGTNKKKENAKTARRARRFTGYAGQQRNWGLSIQLMLNNREGSCGEHKWPEGDVIPRDADYFLQVGALSGCACEKDIRVFMSEEEEEEKDEEESTQGWMSLA</sequence>
<dbReference type="Proteomes" id="UP000319801">
    <property type="component" value="Unassembled WGS sequence"/>
</dbReference>
<name>A0A556V5K0_BAGYA</name>
<organism evidence="2 3">
    <name type="scientific">Bagarius yarrelli</name>
    <name type="common">Goonch</name>
    <name type="synonym">Bagrus yarrelli</name>
    <dbReference type="NCBI Taxonomy" id="175774"/>
    <lineage>
        <taxon>Eukaryota</taxon>
        <taxon>Metazoa</taxon>
        <taxon>Chordata</taxon>
        <taxon>Craniata</taxon>
        <taxon>Vertebrata</taxon>
        <taxon>Euteleostomi</taxon>
        <taxon>Actinopterygii</taxon>
        <taxon>Neopterygii</taxon>
        <taxon>Teleostei</taxon>
        <taxon>Ostariophysi</taxon>
        <taxon>Siluriformes</taxon>
        <taxon>Sisoridae</taxon>
        <taxon>Sisorinae</taxon>
        <taxon>Bagarius</taxon>
    </lineage>
</organism>
<dbReference type="EMBL" id="VCAZ01000127">
    <property type="protein sequence ID" value="TSV68136.1"/>
    <property type="molecule type" value="Genomic_DNA"/>
</dbReference>
<gene>
    <name evidence="2" type="ORF">Baya_13413</name>
</gene>
<protein>
    <submittedName>
        <fullName evidence="2">Uncharacterized protein</fullName>
    </submittedName>
</protein>
<proteinExistence type="predicted"/>
<comment type="caution">
    <text evidence="2">The sequence shown here is derived from an EMBL/GenBank/DDBJ whole genome shotgun (WGS) entry which is preliminary data.</text>
</comment>
<reference evidence="2 3" key="1">
    <citation type="journal article" date="2019" name="Genome Biol. Evol.">
        <title>Whole-Genome Sequencing of the Giant Devil Catfish, Bagarius yarrelli.</title>
        <authorList>
            <person name="Jiang W."/>
            <person name="Lv Y."/>
            <person name="Cheng L."/>
            <person name="Yang K."/>
            <person name="Chao B."/>
            <person name="Wang X."/>
            <person name="Li Y."/>
            <person name="Pan X."/>
            <person name="You X."/>
            <person name="Zhang Y."/>
            <person name="Yang J."/>
            <person name="Li J."/>
            <person name="Zhang X."/>
            <person name="Liu S."/>
            <person name="Sun C."/>
            <person name="Yang J."/>
            <person name="Shi Q."/>
        </authorList>
    </citation>
    <scope>NUCLEOTIDE SEQUENCE [LARGE SCALE GENOMIC DNA]</scope>
    <source>
        <strain evidence="2">JWS20170419001</strain>
        <tissue evidence="2">Muscle</tissue>
    </source>
</reference>
<accession>A0A556V5K0</accession>